<dbReference type="Gene3D" id="3.55.50.30">
    <property type="match status" value="1"/>
</dbReference>
<keyword evidence="17" id="KW-1185">Reference proteome</keyword>
<protein>
    <submittedName>
        <fullName evidence="16">Outer membrane receptor protein involved in Fe transport</fullName>
    </submittedName>
</protein>
<evidence type="ECO:0000256" key="7">
    <source>
        <dbReference type="ARBA" id="ARBA00023065"/>
    </source>
</evidence>
<evidence type="ECO:0000256" key="4">
    <source>
        <dbReference type="ARBA" id="ARBA00022496"/>
    </source>
</evidence>
<evidence type="ECO:0000256" key="2">
    <source>
        <dbReference type="ARBA" id="ARBA00022448"/>
    </source>
</evidence>
<evidence type="ECO:0000256" key="9">
    <source>
        <dbReference type="ARBA" id="ARBA00023136"/>
    </source>
</evidence>
<dbReference type="Pfam" id="PF07715">
    <property type="entry name" value="Plug"/>
    <property type="match status" value="1"/>
</dbReference>
<evidence type="ECO:0000256" key="8">
    <source>
        <dbReference type="ARBA" id="ARBA00023077"/>
    </source>
</evidence>
<keyword evidence="8 12" id="KW-0798">TonB box</keyword>
<evidence type="ECO:0000259" key="15">
    <source>
        <dbReference type="Pfam" id="PF07715"/>
    </source>
</evidence>
<keyword evidence="9 11" id="KW-0472">Membrane</keyword>
<dbReference type="Pfam" id="PF00593">
    <property type="entry name" value="TonB_dep_Rec_b-barrel"/>
    <property type="match status" value="1"/>
</dbReference>
<gene>
    <name evidence="16" type="ORF">J2800_000940</name>
</gene>
<reference evidence="16 17" key="1">
    <citation type="submission" date="2023-07" db="EMBL/GenBank/DDBJ databases">
        <title>Sorghum-associated microbial communities from plants grown in Nebraska, USA.</title>
        <authorList>
            <person name="Schachtman D."/>
        </authorList>
    </citation>
    <scope>NUCLEOTIDE SEQUENCE [LARGE SCALE GENOMIC DNA]</scope>
    <source>
        <strain evidence="16 17">DS2154</strain>
    </source>
</reference>
<keyword evidence="5 11" id="KW-0812">Transmembrane</keyword>
<dbReference type="Gene3D" id="2.40.170.20">
    <property type="entry name" value="TonB-dependent receptor, beta-barrel domain"/>
    <property type="match status" value="1"/>
</dbReference>
<keyword evidence="7" id="KW-0406">Ion transport</keyword>
<evidence type="ECO:0000256" key="12">
    <source>
        <dbReference type="RuleBase" id="RU003357"/>
    </source>
</evidence>
<sequence length="798" mass="84677">MSFVSRRARVWAGAALLLLACPAQAAVKGKVRLNLASKPVRAALLDLALQADLSLGGDLDPCRGRAPAILGRLRVEDALDLILSGSGCGWQRLEDAAFLISPTRPQPARPLSKPVPLVSPPVALGEVIITAQRQPNLPGRTPFAVSVVSSDQARRAGLGGLGDLEGEVAGLSTTHLGPGRDKVMLRGLSDGAFSGQTQSIVALYLDETPITYNAPDPNLRLADVERVEVLRGPQGTLYGGGSIGGVVRIVTRKPDLDTASLDLTASVSAAGGGGFGKAWEATVNLPLASGRLALRAVGYGETRDGYIRNPALGLRGANASARKGGRLSLRGQVSRDWALTLALTGQSIATDDTQYGFRRLGPLVRDNLVREPHENRFSQASLTVSGQGSWGAVSASAARLRHRFESRYDASGVASRFGLPSGPAAFDEAKKTDLTVAEITYSTPSGATLSGLAGAFVSAGRTRTRSALSGLAGPQAYGEDRDDDIREAALYGEGTLKVSASLFLTAGVRWFDYGLDARSRVTQGPGKRRFDGVGNESGFSPKLLVGWTPIADVLVYAEVAEGYRAGGFNTGGRLDQAFDQDGVPARRYRPDTLWNYELGVKARGWDGRLQTRLAIFEADWRSIQSDQHLGDGLSYTANIGSGHNLGLELETSWRVSPRLDLRAAALVSNPSLERRDPALDARGVALAGINGALASLAFDYHRDLPGGHRLRALGRLRYVGHGRLDLSPDPAARTPDYIEGAAALTWEAGRWSLGVHVDNLFGRRADSFGSGNPFHDPKDAVVTPLAPRTVTLRASSRF</sequence>
<feature type="domain" description="TonB-dependent receptor-like beta-barrel" evidence="14">
    <location>
        <begin position="339"/>
        <end position="760"/>
    </location>
</feature>
<dbReference type="RefSeq" id="WP_310029573.1">
    <property type="nucleotide sequence ID" value="NZ_JAVDRL010000003.1"/>
</dbReference>
<evidence type="ECO:0000313" key="16">
    <source>
        <dbReference type="EMBL" id="MDR6530204.1"/>
    </source>
</evidence>
<feature type="signal peptide" evidence="13">
    <location>
        <begin position="1"/>
        <end position="25"/>
    </location>
</feature>
<dbReference type="PROSITE" id="PS52016">
    <property type="entry name" value="TONB_DEPENDENT_REC_3"/>
    <property type="match status" value="1"/>
</dbReference>
<evidence type="ECO:0000256" key="5">
    <source>
        <dbReference type="ARBA" id="ARBA00022692"/>
    </source>
</evidence>
<dbReference type="Proteomes" id="UP001262754">
    <property type="component" value="Unassembled WGS sequence"/>
</dbReference>
<evidence type="ECO:0000256" key="13">
    <source>
        <dbReference type="SAM" id="SignalP"/>
    </source>
</evidence>
<evidence type="ECO:0000256" key="10">
    <source>
        <dbReference type="ARBA" id="ARBA00023237"/>
    </source>
</evidence>
<dbReference type="InterPro" id="IPR012910">
    <property type="entry name" value="Plug_dom"/>
</dbReference>
<keyword evidence="2 11" id="KW-0813">Transport</keyword>
<keyword evidence="3 11" id="KW-1134">Transmembrane beta strand</keyword>
<evidence type="ECO:0000259" key="14">
    <source>
        <dbReference type="Pfam" id="PF00593"/>
    </source>
</evidence>
<dbReference type="SUPFAM" id="SSF56935">
    <property type="entry name" value="Porins"/>
    <property type="match status" value="1"/>
</dbReference>
<name>A0ABU1MVI6_9CAUL</name>
<accession>A0ABU1MVI6</accession>
<keyword evidence="6" id="KW-0408">Iron</keyword>
<dbReference type="PANTHER" id="PTHR32552">
    <property type="entry name" value="FERRICHROME IRON RECEPTOR-RELATED"/>
    <property type="match status" value="1"/>
</dbReference>
<comment type="caution">
    <text evidence="16">The sequence shown here is derived from an EMBL/GenBank/DDBJ whole genome shotgun (WGS) entry which is preliminary data.</text>
</comment>
<evidence type="ECO:0000256" key="3">
    <source>
        <dbReference type="ARBA" id="ARBA00022452"/>
    </source>
</evidence>
<evidence type="ECO:0000256" key="6">
    <source>
        <dbReference type="ARBA" id="ARBA00023004"/>
    </source>
</evidence>
<organism evidence="16 17">
    <name type="scientific">Caulobacter rhizosphaerae</name>
    <dbReference type="NCBI Taxonomy" id="2010972"/>
    <lineage>
        <taxon>Bacteria</taxon>
        <taxon>Pseudomonadati</taxon>
        <taxon>Pseudomonadota</taxon>
        <taxon>Alphaproteobacteria</taxon>
        <taxon>Caulobacterales</taxon>
        <taxon>Caulobacteraceae</taxon>
        <taxon>Caulobacter</taxon>
    </lineage>
</organism>
<keyword evidence="10 11" id="KW-0998">Cell outer membrane</keyword>
<comment type="similarity">
    <text evidence="11 12">Belongs to the TonB-dependent receptor family.</text>
</comment>
<dbReference type="PROSITE" id="PS51257">
    <property type="entry name" value="PROKAR_LIPOPROTEIN"/>
    <property type="match status" value="1"/>
</dbReference>
<evidence type="ECO:0000256" key="1">
    <source>
        <dbReference type="ARBA" id="ARBA00004571"/>
    </source>
</evidence>
<feature type="domain" description="TonB-dependent receptor plug" evidence="15">
    <location>
        <begin position="140"/>
        <end position="246"/>
    </location>
</feature>
<evidence type="ECO:0000313" key="17">
    <source>
        <dbReference type="Proteomes" id="UP001262754"/>
    </source>
</evidence>
<proteinExistence type="inferred from homology"/>
<evidence type="ECO:0000256" key="11">
    <source>
        <dbReference type="PROSITE-ProRule" id="PRU01360"/>
    </source>
</evidence>
<feature type="chain" id="PRO_5046432055" evidence="13">
    <location>
        <begin position="26"/>
        <end position="798"/>
    </location>
</feature>
<dbReference type="EMBL" id="JAVDRL010000003">
    <property type="protein sequence ID" value="MDR6530204.1"/>
    <property type="molecule type" value="Genomic_DNA"/>
</dbReference>
<comment type="subcellular location">
    <subcellularLocation>
        <location evidence="1 11">Cell outer membrane</location>
        <topology evidence="1 11">Multi-pass membrane protein</topology>
    </subcellularLocation>
</comment>
<keyword evidence="13" id="KW-0732">Signal</keyword>
<dbReference type="InterPro" id="IPR036942">
    <property type="entry name" value="Beta-barrel_TonB_sf"/>
</dbReference>
<dbReference type="PANTHER" id="PTHR32552:SF81">
    <property type="entry name" value="TONB-DEPENDENT OUTER MEMBRANE RECEPTOR"/>
    <property type="match status" value="1"/>
</dbReference>
<dbReference type="InterPro" id="IPR000531">
    <property type="entry name" value="Beta-barrel_TonB"/>
</dbReference>
<keyword evidence="16" id="KW-0675">Receptor</keyword>
<dbReference type="InterPro" id="IPR039426">
    <property type="entry name" value="TonB-dep_rcpt-like"/>
</dbReference>
<keyword evidence="4" id="KW-0410">Iron transport</keyword>